<feature type="region of interest" description="Disordered" evidence="1">
    <location>
        <begin position="336"/>
        <end position="380"/>
    </location>
</feature>
<evidence type="ECO:0000313" key="3">
    <source>
        <dbReference type="Proteomes" id="UP000193986"/>
    </source>
</evidence>
<reference evidence="2 3" key="1">
    <citation type="submission" date="2016-07" db="EMBL/GenBank/DDBJ databases">
        <title>Pervasive Adenine N6-methylation of Active Genes in Fungi.</title>
        <authorList>
            <consortium name="DOE Joint Genome Institute"/>
            <person name="Mondo S.J."/>
            <person name="Dannebaum R.O."/>
            <person name="Kuo R.C."/>
            <person name="Labutti K."/>
            <person name="Haridas S."/>
            <person name="Kuo A."/>
            <person name="Salamov A."/>
            <person name="Ahrendt S.R."/>
            <person name="Lipzen A."/>
            <person name="Sullivan W."/>
            <person name="Andreopoulos W.B."/>
            <person name="Clum A."/>
            <person name="Lindquist E."/>
            <person name="Daum C."/>
            <person name="Ramamoorthy G.K."/>
            <person name="Gryganskyi A."/>
            <person name="Culley D."/>
            <person name="Magnuson J.K."/>
            <person name="James T.Y."/>
            <person name="O'Malley M.A."/>
            <person name="Stajich J.E."/>
            <person name="Spatafora J.W."/>
            <person name="Visel A."/>
            <person name="Grigoriev I.V."/>
        </authorList>
    </citation>
    <scope>NUCLEOTIDE SEQUENCE [LARGE SCALE GENOMIC DNA]</scope>
    <source>
        <strain evidence="2 3">68-887.2</strain>
    </source>
</reference>
<accession>A0A1Y2B1I8</accession>
<dbReference type="InParanoid" id="A0A1Y2B1I8"/>
<feature type="region of interest" description="Disordered" evidence="1">
    <location>
        <begin position="271"/>
        <end position="310"/>
    </location>
</feature>
<dbReference type="OrthoDB" id="2596052at2759"/>
<dbReference type="AlphaFoldDB" id="A0A1Y2B1I8"/>
<feature type="region of interest" description="Disordered" evidence="1">
    <location>
        <begin position="229"/>
        <end position="249"/>
    </location>
</feature>
<proteinExistence type="predicted"/>
<feature type="region of interest" description="Disordered" evidence="1">
    <location>
        <begin position="635"/>
        <end position="755"/>
    </location>
</feature>
<feature type="compositionally biased region" description="Acidic residues" evidence="1">
    <location>
        <begin position="744"/>
        <end position="755"/>
    </location>
</feature>
<organism evidence="2 3">
    <name type="scientific">Naematelia encephala</name>
    <dbReference type="NCBI Taxonomy" id="71784"/>
    <lineage>
        <taxon>Eukaryota</taxon>
        <taxon>Fungi</taxon>
        <taxon>Dikarya</taxon>
        <taxon>Basidiomycota</taxon>
        <taxon>Agaricomycotina</taxon>
        <taxon>Tremellomycetes</taxon>
        <taxon>Tremellales</taxon>
        <taxon>Naemateliaceae</taxon>
        <taxon>Naematelia</taxon>
    </lineage>
</organism>
<gene>
    <name evidence="2" type="ORF">BCR39DRAFT_534328</name>
</gene>
<comment type="caution">
    <text evidence="2">The sequence shown here is derived from an EMBL/GenBank/DDBJ whole genome shotgun (WGS) entry which is preliminary data.</text>
</comment>
<feature type="compositionally biased region" description="Low complexity" evidence="1">
    <location>
        <begin position="368"/>
        <end position="380"/>
    </location>
</feature>
<dbReference type="Proteomes" id="UP000193986">
    <property type="component" value="Unassembled WGS sequence"/>
</dbReference>
<evidence type="ECO:0000313" key="2">
    <source>
        <dbReference type="EMBL" id="ORY28604.1"/>
    </source>
</evidence>
<protein>
    <submittedName>
        <fullName evidence="2">Uncharacterized protein</fullName>
    </submittedName>
</protein>
<feature type="compositionally biased region" description="Low complexity" evidence="1">
    <location>
        <begin position="336"/>
        <end position="348"/>
    </location>
</feature>
<name>A0A1Y2B1I8_9TREE</name>
<dbReference type="EMBL" id="MCFC01000030">
    <property type="protein sequence ID" value="ORY28604.1"/>
    <property type="molecule type" value="Genomic_DNA"/>
</dbReference>
<sequence length="755" mass="83993">MDLCYRLGVSFSAMDATLSITMHVLDRIERAFKASTTTSNPTAPYWQRDRSDYFPQPGPAWKAMIEAAYHIYELQSTVSLYTGRELNSTAIALAVCAIEAVVEKEIPSFTDFTSTVCKEYGQSPYSVRERCRELHNLCVAWSTSLTDAGITVPQLLPPKRGNLGTGVAYYGTQRNRAIPLGSMYAASVLTIAKNWQVLAKTRLRTRVSALPLEDELHYAQRMFALGGMKGTPRRWPPAEGTGPRSLNSFPQIMEAPPEEPTIEDLLAMEDNSSDDESVASSSGDLDGNARPKPGMPGTSLALPSRGLDSAPASVEDYLSAGTPMSRAMSSFSTSEYASASDTESDTSTNRYRRLLDGGKRRRRKDRAASAALTARSSSISTDASAESSASAYQRYMREVSRIDDASIPHAGILVREREEYLGYKIDLYRQRGLLVSKDVEMAMLRWFAEQLRRGSIPRVLNEDYFTALGISGDVRQINLEPYIDENRWRWSPTESLLRAGVKPTEFPIQYIPSSLTALAQDLEHYRTDELAPEGSDPIDDVQLDRELDILFPPGTQTFESLLNTEEEKVKRAEQLAEYDEFLRELHERQKPIADDDDDRWDPLKALAAEELEEIDAESEAARLKEATLMAMLRRGGRGSADDDPDEEEGWDRMFELDAEPTGSRKRRRNAQDDGGDVGRKEKEKGKRRKSTLPVVESKRSRKGKNAAGSKGFQHFEHPISATADEATLEAASSFGVPPTLALLNDDDDGDDKLDI</sequence>
<evidence type="ECO:0000256" key="1">
    <source>
        <dbReference type="SAM" id="MobiDB-lite"/>
    </source>
</evidence>
<keyword evidence="3" id="KW-1185">Reference proteome</keyword>